<dbReference type="AlphaFoldDB" id="A0AAP5F0W8"/>
<evidence type="ECO:0000313" key="2">
    <source>
        <dbReference type="EMBL" id="MCX4151038.1"/>
    </source>
</evidence>
<name>A0AAP5F0W8_9BURK</name>
<proteinExistence type="predicted"/>
<feature type="transmembrane region" description="Helical" evidence="1">
    <location>
        <begin position="27"/>
        <end position="51"/>
    </location>
</feature>
<organism evidence="3 5">
    <name type="scientific">Paraburkholderia madseniana</name>
    <dbReference type="NCBI Taxonomy" id="2599607"/>
    <lineage>
        <taxon>Bacteria</taxon>
        <taxon>Pseudomonadati</taxon>
        <taxon>Pseudomonadota</taxon>
        <taxon>Betaproteobacteria</taxon>
        <taxon>Burkholderiales</taxon>
        <taxon>Burkholderiaceae</taxon>
        <taxon>Paraburkholderia</taxon>
    </lineage>
</organism>
<dbReference type="EMBL" id="JAPKHW010000048">
    <property type="protein sequence ID" value="MCX4151038.1"/>
    <property type="molecule type" value="Genomic_DNA"/>
</dbReference>
<keyword evidence="1" id="KW-1133">Transmembrane helix</keyword>
<evidence type="ECO:0000313" key="3">
    <source>
        <dbReference type="EMBL" id="MDQ6412852.1"/>
    </source>
</evidence>
<dbReference type="EMBL" id="JAMXWF010000048">
    <property type="protein sequence ID" value="MDQ6412852.1"/>
    <property type="molecule type" value="Genomic_DNA"/>
</dbReference>
<evidence type="ECO:0000313" key="5">
    <source>
        <dbReference type="Proteomes" id="UP001242288"/>
    </source>
</evidence>
<dbReference type="Proteomes" id="UP001242288">
    <property type="component" value="Unassembled WGS sequence"/>
</dbReference>
<protein>
    <submittedName>
        <fullName evidence="3">Uncharacterized protein</fullName>
    </submittedName>
</protein>
<dbReference type="Proteomes" id="UP001209412">
    <property type="component" value="Unassembled WGS sequence"/>
</dbReference>
<evidence type="ECO:0000313" key="4">
    <source>
        <dbReference type="Proteomes" id="UP001209412"/>
    </source>
</evidence>
<gene>
    <name evidence="3" type="ORF">NIE36_37645</name>
    <name evidence="2" type="ORF">OSB80_37735</name>
</gene>
<keyword evidence="4" id="KW-1185">Reference proteome</keyword>
<sequence length="119" mass="13493">MSNNQFHIPRHGGAGPSLLGVEFKDTYILIVSIFVGIGVGRLFGAMFYLGIPFVGYHVNKQYLEWKSRSLPGFFRTFLFEIGLWGYSKAFRSQKVVFIGDDRAITPGNKRVLLESDKKE</sequence>
<evidence type="ECO:0000256" key="1">
    <source>
        <dbReference type="SAM" id="Phobius"/>
    </source>
</evidence>
<accession>A0AAP5F0W8</accession>
<keyword evidence="1" id="KW-0472">Membrane</keyword>
<keyword evidence="1" id="KW-0812">Transmembrane</keyword>
<reference evidence="3" key="1">
    <citation type="submission" date="2022-06" db="EMBL/GenBank/DDBJ databases">
        <title>PHB producers.</title>
        <authorList>
            <person name="Besaury L."/>
        </authorList>
    </citation>
    <scope>NUCLEOTIDE SEQUENCE</scope>
    <source>
        <strain evidence="3 4">SEWS6</strain>
    </source>
</reference>
<comment type="caution">
    <text evidence="3">The sequence shown here is derived from an EMBL/GenBank/DDBJ whole genome shotgun (WGS) entry which is preliminary data.</text>
</comment>
<dbReference type="RefSeq" id="WP_266241814.1">
    <property type="nucleotide sequence ID" value="NZ_JAMXWF010000048.1"/>
</dbReference>